<sequence>MTLLHEPAPRACTDGHRRKARHTPRLRPFTETVFGCLPRADQRRWAELYIEALLRTPGKKSVRRLAESVTDSPTASQAMHQFVNASPWDWLAARQGLLRWVEQQGGPAVTAWTLAPAFIPKRGRHSAGVHRRFDPLLGRVSNCQLGMVMLATGAHGPLPVDWSLYIPHGWAADSPLRSKVRVPDDACGPLWSQAAKLLRRAVSWSPGRQAPVTADLSWMPDHEAFLACLARSEQPFLAEVPDTVHVRRVTSRPADLPALTVRQLLTDRGTADAAERQHLLSLPVALPGAPAGRARLRLLAQRRPDGSARTWLTNLLNRPLPDLLPLMRQPRQAATVVTTLSGDFGLQDFEGRSFPGWHHHTTLVSAAFTYSQVRAGSA</sequence>
<dbReference type="InterPro" id="IPR039365">
    <property type="entry name" value="IS701-like"/>
</dbReference>
<dbReference type="Proteomes" id="UP001501391">
    <property type="component" value="Unassembled WGS sequence"/>
</dbReference>
<proteinExistence type="predicted"/>
<evidence type="ECO:0000256" key="1">
    <source>
        <dbReference type="SAM" id="MobiDB-lite"/>
    </source>
</evidence>
<dbReference type="Pfam" id="PF13546">
    <property type="entry name" value="DDE_5"/>
    <property type="match status" value="1"/>
</dbReference>
<protein>
    <recommendedName>
        <fullName evidence="2">Transposase IS701-like DDE domain-containing protein</fullName>
    </recommendedName>
</protein>
<dbReference type="InterPro" id="IPR038721">
    <property type="entry name" value="IS701-like_DDE_dom"/>
</dbReference>
<dbReference type="PANTHER" id="PTHR33627">
    <property type="entry name" value="TRANSPOSASE"/>
    <property type="match status" value="1"/>
</dbReference>
<evidence type="ECO:0000313" key="4">
    <source>
        <dbReference type="Proteomes" id="UP001501391"/>
    </source>
</evidence>
<feature type="domain" description="Transposase IS701-like DDE" evidence="2">
    <location>
        <begin position="33"/>
        <end position="254"/>
    </location>
</feature>
<feature type="region of interest" description="Disordered" evidence="1">
    <location>
        <begin position="1"/>
        <end position="23"/>
    </location>
</feature>
<comment type="caution">
    <text evidence="3">The sequence shown here is derived from an EMBL/GenBank/DDBJ whole genome shotgun (WGS) entry which is preliminary data.</text>
</comment>
<evidence type="ECO:0000259" key="2">
    <source>
        <dbReference type="Pfam" id="PF13546"/>
    </source>
</evidence>
<evidence type="ECO:0000313" key="3">
    <source>
        <dbReference type="EMBL" id="GAA1500128.1"/>
    </source>
</evidence>
<name>A0ABP4K9J3_9ACTN</name>
<keyword evidence="4" id="KW-1185">Reference proteome</keyword>
<reference evidence="4" key="1">
    <citation type="journal article" date="2019" name="Int. J. Syst. Evol. Microbiol.">
        <title>The Global Catalogue of Microorganisms (GCM) 10K type strain sequencing project: providing services to taxonomists for standard genome sequencing and annotation.</title>
        <authorList>
            <consortium name="The Broad Institute Genomics Platform"/>
            <consortium name="The Broad Institute Genome Sequencing Center for Infectious Disease"/>
            <person name="Wu L."/>
            <person name="Ma J."/>
        </authorList>
    </citation>
    <scope>NUCLEOTIDE SEQUENCE [LARGE SCALE GENOMIC DNA]</scope>
    <source>
        <strain evidence="4">JCM 14924</strain>
    </source>
</reference>
<organism evidence="3 4">
    <name type="scientific">Streptomyces bangladeshensis</name>
    <dbReference type="NCBI Taxonomy" id="295352"/>
    <lineage>
        <taxon>Bacteria</taxon>
        <taxon>Bacillati</taxon>
        <taxon>Actinomycetota</taxon>
        <taxon>Actinomycetes</taxon>
        <taxon>Kitasatosporales</taxon>
        <taxon>Streptomycetaceae</taxon>
        <taxon>Streptomyces</taxon>
    </lineage>
</organism>
<dbReference type="EMBL" id="BAAAOQ010000043">
    <property type="protein sequence ID" value="GAA1500128.1"/>
    <property type="molecule type" value="Genomic_DNA"/>
</dbReference>
<gene>
    <name evidence="3" type="ORF">GCM10009787_77300</name>
</gene>
<dbReference type="PANTHER" id="PTHR33627:SF1">
    <property type="entry name" value="TRANSPOSASE"/>
    <property type="match status" value="1"/>
</dbReference>
<dbReference type="RefSeq" id="WP_059256343.1">
    <property type="nucleotide sequence ID" value="NZ_BAAAOQ010000043.1"/>
</dbReference>
<accession>A0ABP4K9J3</accession>